<gene>
    <name evidence="21" type="primary">LOC114462213</name>
</gene>
<evidence type="ECO:0000256" key="3">
    <source>
        <dbReference type="ARBA" id="ARBA00022536"/>
    </source>
</evidence>
<feature type="transmembrane region" description="Helical" evidence="16">
    <location>
        <begin position="553"/>
        <end position="573"/>
    </location>
</feature>
<dbReference type="InterPro" id="IPR000152">
    <property type="entry name" value="EGF-type_Asp/Asn_hydroxyl_site"/>
</dbReference>
<dbReference type="InterPro" id="IPR057244">
    <property type="entry name" value="GAIN_B"/>
</dbReference>
<evidence type="ECO:0000313" key="22">
    <source>
        <dbReference type="Proteomes" id="UP000694680"/>
    </source>
</evidence>
<feature type="signal peptide" evidence="17">
    <location>
        <begin position="1"/>
        <end position="26"/>
    </location>
</feature>
<dbReference type="GO" id="GO:0005886">
    <property type="term" value="C:plasma membrane"/>
    <property type="evidence" value="ECO:0007669"/>
    <property type="project" value="UniProtKB-SubCell"/>
</dbReference>
<dbReference type="InterPro" id="IPR046338">
    <property type="entry name" value="GAIN_dom_sf"/>
</dbReference>
<dbReference type="InterPro" id="IPR000832">
    <property type="entry name" value="GPCR_2_secretin-like"/>
</dbReference>
<sequence>MFGFNMKFGKGLIILGLACLLGECSLQCPHGFNTVGKRCDDINECLENLCGNHSNCFNTNGSYYCQCKQGFKNYRGNFNFTQLNGQCQVVNECENANVCGRNAYCKNLNGSYICICHDGYINNSRRGHCEDIDECKDSELSHQHICGERGSCENVNGSYWCNCPEGYTNYGNARTPCSALSCSDFSASSNFAESLTGLADILLMMKNSCLALSDSSAAPGEGKVNGEALLKKLFNATQVILSPGNLNNSEGVSGLLTTVENSILFIGPQLKLNHTKLTTTETDAEIAVHRGETPPSGPVHLANENALLDTDWTTAAGTGLYPGFALAALLSYKNLEGSVNGFFEGLKGHDRDGEDPTFQVSSKVVSVVVSNPSTQKLSHSVNITLRHLKDREESEEVKYICAYWNERGGWSTDGCYQQHSNATHTLCTCEHLSSFAVLMALYPMEHDFGLMLMTKIGLSISLLCLILCILTFKLCRSIQGTRTTIHLHLCICLFVADLVFLVGISQTKPVGGCRFVAGLLHYFFLAVFTWMLLEGVQLYRMVVLVFNATIQPLYLYVTGYGIPLAIVVLSAIIRPNGYGTNQHCWLSLEDGLIWSFYGPVCFIILINVFFFLVTVWKLVQKFSTLNPDLSKLHKIKAFTVTAIAQMCILGLMWVFGAFLFQKDAIVSAYIFTFLNSLQGALVFIMHCLLSKQVRDEYASFCSCICTPQKKKYSGFSSTNPSSSQSQGSRSGQLTGESQI</sequence>
<feature type="domain" description="EGF-like" evidence="18">
    <location>
        <begin position="41"/>
        <end position="77"/>
    </location>
</feature>
<dbReference type="InterPro" id="IPR049883">
    <property type="entry name" value="NOTCH1_EGF-like"/>
</dbReference>
<dbReference type="Pfam" id="PF00002">
    <property type="entry name" value="7tm_2"/>
    <property type="match status" value="1"/>
</dbReference>
<evidence type="ECO:0000256" key="17">
    <source>
        <dbReference type="SAM" id="SignalP"/>
    </source>
</evidence>
<evidence type="ECO:0000256" key="16">
    <source>
        <dbReference type="SAM" id="Phobius"/>
    </source>
</evidence>
<dbReference type="Pfam" id="PF01825">
    <property type="entry name" value="GPS"/>
    <property type="match status" value="1"/>
</dbReference>
<dbReference type="GO" id="GO:0007189">
    <property type="term" value="P:adenylate cyclase-activating G protein-coupled receptor signaling pathway"/>
    <property type="evidence" value="ECO:0007669"/>
    <property type="project" value="TreeGrafter"/>
</dbReference>
<feature type="domain" description="EGF-like" evidence="18">
    <location>
        <begin position="131"/>
        <end position="178"/>
    </location>
</feature>
<feature type="domain" description="G-protein coupled receptors family 2 profile 2" evidence="20">
    <location>
        <begin position="450"/>
        <end position="690"/>
    </location>
</feature>
<keyword evidence="3 14" id="KW-0245">EGF-like domain</keyword>
<keyword evidence="13" id="KW-0807">Transducer</keyword>
<accession>A0A8C5N8X5</accession>
<dbReference type="PROSITE" id="PS50026">
    <property type="entry name" value="EGF_3"/>
    <property type="match status" value="3"/>
</dbReference>
<dbReference type="PROSITE" id="PS01186">
    <property type="entry name" value="EGF_2"/>
    <property type="match status" value="1"/>
</dbReference>
<dbReference type="GO" id="GO:0007166">
    <property type="term" value="P:cell surface receptor signaling pathway"/>
    <property type="evidence" value="ECO:0007669"/>
    <property type="project" value="InterPro"/>
</dbReference>
<dbReference type="InterPro" id="IPR017981">
    <property type="entry name" value="GPCR_2-like_7TM"/>
</dbReference>
<dbReference type="FunFam" id="1.20.1070.10:FF:000136">
    <property type="entry name" value="Adhesion G protein-coupled receptor E5"/>
    <property type="match status" value="1"/>
</dbReference>
<dbReference type="PROSITE" id="PS50261">
    <property type="entry name" value="G_PROTEIN_RECEP_F2_4"/>
    <property type="match status" value="1"/>
</dbReference>
<dbReference type="SMART" id="SM00303">
    <property type="entry name" value="GPS"/>
    <property type="match status" value="1"/>
</dbReference>
<evidence type="ECO:0000256" key="13">
    <source>
        <dbReference type="ARBA" id="ARBA00023224"/>
    </source>
</evidence>
<dbReference type="SUPFAM" id="SSF57196">
    <property type="entry name" value="EGF/Laminin"/>
    <property type="match status" value="3"/>
</dbReference>
<name>A0A8C5N8X5_GOUWI</name>
<comment type="subcellular location">
    <subcellularLocation>
        <location evidence="1">Cell membrane</location>
        <topology evidence="1">Multi-pass membrane protein</topology>
    </subcellularLocation>
</comment>
<keyword evidence="5 17" id="KW-0732">Signal</keyword>
<dbReference type="GO" id="GO:0005509">
    <property type="term" value="F:calcium ion binding"/>
    <property type="evidence" value="ECO:0007669"/>
    <property type="project" value="InterPro"/>
</dbReference>
<feature type="transmembrane region" description="Helical" evidence="16">
    <location>
        <begin position="484"/>
        <end position="503"/>
    </location>
</feature>
<keyword evidence="9 16" id="KW-0472">Membrane</keyword>
<organism evidence="21 22">
    <name type="scientific">Gouania willdenowi</name>
    <name type="common">Blunt-snouted clingfish</name>
    <name type="synonym">Lepadogaster willdenowi</name>
    <dbReference type="NCBI Taxonomy" id="441366"/>
    <lineage>
        <taxon>Eukaryota</taxon>
        <taxon>Metazoa</taxon>
        <taxon>Chordata</taxon>
        <taxon>Craniata</taxon>
        <taxon>Vertebrata</taxon>
        <taxon>Euteleostomi</taxon>
        <taxon>Actinopterygii</taxon>
        <taxon>Neopterygii</taxon>
        <taxon>Teleostei</taxon>
        <taxon>Neoteleostei</taxon>
        <taxon>Acanthomorphata</taxon>
        <taxon>Ovalentaria</taxon>
        <taxon>Blenniimorphae</taxon>
        <taxon>Blenniiformes</taxon>
        <taxon>Gobiesocoidei</taxon>
        <taxon>Gobiesocidae</taxon>
        <taxon>Gobiesocinae</taxon>
        <taxon>Gouania</taxon>
    </lineage>
</organism>
<dbReference type="Pfam" id="PF07645">
    <property type="entry name" value="EGF_CA"/>
    <property type="match status" value="3"/>
</dbReference>
<keyword evidence="4 16" id="KW-0812">Transmembrane</keyword>
<keyword evidence="7 16" id="KW-1133">Transmembrane helix</keyword>
<dbReference type="PRINTS" id="PR00249">
    <property type="entry name" value="GPCRSECRETIN"/>
</dbReference>
<keyword evidence="11" id="KW-0675">Receptor</keyword>
<dbReference type="PANTHER" id="PTHR12011">
    <property type="entry name" value="ADHESION G-PROTEIN COUPLED RECEPTOR"/>
    <property type="match status" value="1"/>
</dbReference>
<reference evidence="21" key="1">
    <citation type="submission" date="2020-06" db="EMBL/GenBank/DDBJ databases">
        <authorList>
            <consortium name="Wellcome Sanger Institute Data Sharing"/>
        </authorList>
    </citation>
    <scope>NUCLEOTIDE SEQUENCE [LARGE SCALE GENOMIC DNA]</scope>
</reference>
<evidence type="ECO:0000256" key="7">
    <source>
        <dbReference type="ARBA" id="ARBA00022989"/>
    </source>
</evidence>
<reference evidence="21" key="2">
    <citation type="submission" date="2025-08" db="UniProtKB">
        <authorList>
            <consortium name="Ensembl"/>
        </authorList>
    </citation>
    <scope>IDENTIFICATION</scope>
</reference>
<dbReference type="InterPro" id="IPR000742">
    <property type="entry name" value="EGF"/>
</dbReference>
<dbReference type="GO" id="GO:0004930">
    <property type="term" value="F:G protein-coupled receptor activity"/>
    <property type="evidence" value="ECO:0007669"/>
    <property type="project" value="UniProtKB-KW"/>
</dbReference>
<feature type="transmembrane region" description="Helical" evidence="16">
    <location>
        <begin position="448"/>
        <end position="472"/>
    </location>
</feature>
<dbReference type="PROSITE" id="PS01187">
    <property type="entry name" value="EGF_CA"/>
    <property type="match status" value="1"/>
</dbReference>
<keyword evidence="2" id="KW-1003">Cell membrane</keyword>
<evidence type="ECO:0000256" key="10">
    <source>
        <dbReference type="ARBA" id="ARBA00023157"/>
    </source>
</evidence>
<dbReference type="Gene3D" id="2.10.25.10">
    <property type="entry name" value="Laminin"/>
    <property type="match status" value="3"/>
</dbReference>
<dbReference type="Gene3D" id="2.60.220.50">
    <property type="match status" value="1"/>
</dbReference>
<keyword evidence="22" id="KW-1185">Reference proteome</keyword>
<evidence type="ECO:0000256" key="15">
    <source>
        <dbReference type="SAM" id="MobiDB-lite"/>
    </source>
</evidence>
<dbReference type="InterPro" id="IPR018097">
    <property type="entry name" value="EGF_Ca-bd_CS"/>
</dbReference>
<feature type="transmembrane region" description="Helical" evidence="16">
    <location>
        <begin position="666"/>
        <end position="689"/>
    </location>
</feature>
<dbReference type="AlphaFoldDB" id="A0A8C5N8X5"/>
<evidence type="ECO:0000256" key="1">
    <source>
        <dbReference type="ARBA" id="ARBA00004651"/>
    </source>
</evidence>
<dbReference type="FunFam" id="2.10.25.10:FF:000038">
    <property type="entry name" value="Fibrillin 2"/>
    <property type="match status" value="1"/>
</dbReference>
<dbReference type="GO" id="GO:0030855">
    <property type="term" value="P:epithelial cell differentiation"/>
    <property type="evidence" value="ECO:0007669"/>
    <property type="project" value="UniProtKB-ARBA"/>
</dbReference>
<dbReference type="PROSITE" id="PS50221">
    <property type="entry name" value="GAIN_B"/>
    <property type="match status" value="1"/>
</dbReference>
<reference evidence="21" key="3">
    <citation type="submission" date="2025-09" db="UniProtKB">
        <authorList>
            <consortium name="Ensembl"/>
        </authorList>
    </citation>
    <scope>IDENTIFICATION</scope>
</reference>
<evidence type="ECO:0000256" key="14">
    <source>
        <dbReference type="PROSITE-ProRule" id="PRU00076"/>
    </source>
</evidence>
<evidence type="ECO:0000256" key="6">
    <source>
        <dbReference type="ARBA" id="ARBA00022737"/>
    </source>
</evidence>
<dbReference type="OrthoDB" id="1100386at2759"/>
<dbReference type="PRINTS" id="PR01128">
    <property type="entry name" value="EMR1HORMONER"/>
</dbReference>
<comment type="caution">
    <text evidence="14">Lacks conserved residue(s) required for the propagation of feature annotation.</text>
</comment>
<evidence type="ECO:0000259" key="18">
    <source>
        <dbReference type="PROSITE" id="PS50026"/>
    </source>
</evidence>
<dbReference type="InterPro" id="IPR001881">
    <property type="entry name" value="EGF-like_Ca-bd_dom"/>
</dbReference>
<evidence type="ECO:0000256" key="8">
    <source>
        <dbReference type="ARBA" id="ARBA00023040"/>
    </source>
</evidence>
<keyword evidence="12" id="KW-0325">Glycoprotein</keyword>
<evidence type="ECO:0000256" key="5">
    <source>
        <dbReference type="ARBA" id="ARBA00022729"/>
    </source>
</evidence>
<dbReference type="Gene3D" id="1.20.1070.10">
    <property type="entry name" value="Rhodopsin 7-helix transmembrane proteins"/>
    <property type="match status" value="1"/>
</dbReference>
<feature type="region of interest" description="Disordered" evidence="15">
    <location>
        <begin position="713"/>
        <end position="739"/>
    </location>
</feature>
<evidence type="ECO:0000313" key="21">
    <source>
        <dbReference type="Ensembl" id="ENSGWIP00000037657.1"/>
    </source>
</evidence>
<evidence type="ECO:0000256" key="4">
    <source>
        <dbReference type="ARBA" id="ARBA00022692"/>
    </source>
</evidence>
<feature type="domain" description="GAIN-B" evidence="19">
    <location>
        <begin position="297"/>
        <end position="445"/>
    </location>
</feature>
<evidence type="ECO:0000259" key="19">
    <source>
        <dbReference type="PROSITE" id="PS50221"/>
    </source>
</evidence>
<dbReference type="CDD" id="cd00054">
    <property type="entry name" value="EGF_CA"/>
    <property type="match status" value="3"/>
</dbReference>
<feature type="transmembrane region" description="Helical" evidence="16">
    <location>
        <begin position="637"/>
        <end position="660"/>
    </location>
</feature>
<evidence type="ECO:0000256" key="2">
    <source>
        <dbReference type="ARBA" id="ARBA00022475"/>
    </source>
</evidence>
<feature type="compositionally biased region" description="Low complexity" evidence="15">
    <location>
        <begin position="713"/>
        <end position="732"/>
    </location>
</feature>
<proteinExistence type="predicted"/>
<feature type="chain" id="PRO_5034878849" evidence="17">
    <location>
        <begin position="27"/>
        <end position="739"/>
    </location>
</feature>
<evidence type="ECO:0000259" key="20">
    <source>
        <dbReference type="PROSITE" id="PS50261"/>
    </source>
</evidence>
<dbReference type="PROSITE" id="PS00010">
    <property type="entry name" value="ASX_HYDROXYL"/>
    <property type="match status" value="3"/>
</dbReference>
<dbReference type="SMART" id="SM00181">
    <property type="entry name" value="EGF"/>
    <property type="match status" value="3"/>
</dbReference>
<feature type="domain" description="EGF-like" evidence="18">
    <location>
        <begin position="89"/>
        <end position="130"/>
    </location>
</feature>
<keyword evidence="10" id="KW-1015">Disulfide bond</keyword>
<dbReference type="InterPro" id="IPR000203">
    <property type="entry name" value="GPS"/>
</dbReference>
<dbReference type="PANTHER" id="PTHR12011:SF433">
    <property type="entry name" value="ADHESION G PROTEIN-COUPLED RECEPTOR E1-LIKE-RELATED"/>
    <property type="match status" value="1"/>
</dbReference>
<dbReference type="Proteomes" id="UP000694680">
    <property type="component" value="Chromosome 1"/>
</dbReference>
<protein>
    <submittedName>
        <fullName evidence="21">CD97 antigen-like</fullName>
    </submittedName>
</protein>
<keyword evidence="6" id="KW-0677">Repeat</keyword>
<evidence type="ECO:0000256" key="11">
    <source>
        <dbReference type="ARBA" id="ARBA00023170"/>
    </source>
</evidence>
<dbReference type="InterPro" id="IPR001740">
    <property type="entry name" value="GPCR_2_EMR1-like_rcpt"/>
</dbReference>
<evidence type="ECO:0000256" key="12">
    <source>
        <dbReference type="ARBA" id="ARBA00023180"/>
    </source>
</evidence>
<feature type="transmembrane region" description="Helical" evidence="16">
    <location>
        <begin position="593"/>
        <end position="616"/>
    </location>
</feature>
<feature type="transmembrane region" description="Helical" evidence="16">
    <location>
        <begin position="515"/>
        <end position="533"/>
    </location>
</feature>
<keyword evidence="8" id="KW-0297">G-protein coupled receptor</keyword>
<dbReference type="CTD" id="100536657"/>
<evidence type="ECO:0000256" key="9">
    <source>
        <dbReference type="ARBA" id="ARBA00023136"/>
    </source>
</evidence>
<dbReference type="Ensembl" id="ENSGWIT00000041011.1">
    <property type="protein sequence ID" value="ENSGWIP00000037657.1"/>
    <property type="gene ID" value="ENSGWIG00000019347.1"/>
</dbReference>
<dbReference type="SMART" id="SM00179">
    <property type="entry name" value="EGF_CA"/>
    <property type="match status" value="3"/>
</dbReference>